<dbReference type="InterPro" id="IPR002132">
    <property type="entry name" value="Ribosomal_uL5"/>
</dbReference>
<evidence type="ECO:0000256" key="6">
    <source>
        <dbReference type="RuleBase" id="RU003930"/>
    </source>
</evidence>
<dbReference type="GO" id="GO:0003735">
    <property type="term" value="F:structural constituent of ribosome"/>
    <property type="evidence" value="ECO:0007669"/>
    <property type="project" value="InterPro"/>
</dbReference>
<dbReference type="GO" id="GO:0005840">
    <property type="term" value="C:ribosome"/>
    <property type="evidence" value="ECO:0007669"/>
    <property type="project" value="UniProtKB-KW"/>
</dbReference>
<comment type="subunit">
    <text evidence="5">Part of the 50S ribosomal subunit; part of the 5S rRNA/L5/L18/L25 subcomplex. Contacts the 5S rRNA and the P site tRNA. Forms a bridge to the 30S subunit in the 70S ribosome.</text>
</comment>
<keyword evidence="5" id="KW-0694">RNA-binding</keyword>
<sequence>MDLKTYYQQTVTSELAKELKIVNLLAIPKLSKIVINVGVGEALTNKKALDIVAGHLTLITGQKPLITKATRAISGFKLRAGRDIGVKVTLRNKRMYDFFKRLTDIVLPRLRDFRGIDPSAFDKQGNISIGFSEYSLFPEMDNVEASDYRGLQVTIVTSTKSDEHARELLIKLGFPFTKEK</sequence>
<name>A0A2H0BWV5_9BACT</name>
<dbReference type="GO" id="GO:0000049">
    <property type="term" value="F:tRNA binding"/>
    <property type="evidence" value="ECO:0007669"/>
    <property type="project" value="UniProtKB-UniRule"/>
</dbReference>
<dbReference type="AlphaFoldDB" id="A0A2H0BWV5"/>
<evidence type="ECO:0000256" key="4">
    <source>
        <dbReference type="ARBA" id="ARBA00035245"/>
    </source>
</evidence>
<dbReference type="InterPro" id="IPR031310">
    <property type="entry name" value="Ribosomal_uL5_N"/>
</dbReference>
<evidence type="ECO:0000256" key="5">
    <source>
        <dbReference type="HAMAP-Rule" id="MF_01333"/>
    </source>
</evidence>
<feature type="domain" description="Large ribosomal subunit protein uL5 N-terminal" evidence="7">
    <location>
        <begin position="23"/>
        <end position="79"/>
    </location>
</feature>
<dbReference type="PIRSF" id="PIRSF002161">
    <property type="entry name" value="Ribosomal_L5"/>
    <property type="match status" value="1"/>
</dbReference>
<evidence type="ECO:0000313" key="10">
    <source>
        <dbReference type="Proteomes" id="UP000231246"/>
    </source>
</evidence>
<dbReference type="PANTHER" id="PTHR11994">
    <property type="entry name" value="60S RIBOSOMAL PROTEIN L11-RELATED"/>
    <property type="match status" value="1"/>
</dbReference>
<dbReference type="InterPro" id="IPR020930">
    <property type="entry name" value="Ribosomal_uL5_bac-type"/>
</dbReference>
<dbReference type="Pfam" id="PF00281">
    <property type="entry name" value="Ribosomal_L5"/>
    <property type="match status" value="1"/>
</dbReference>
<protein>
    <recommendedName>
        <fullName evidence="4 5">Large ribosomal subunit protein uL5</fullName>
    </recommendedName>
</protein>
<comment type="similarity">
    <text evidence="1 5 6">Belongs to the universal ribosomal protein uL5 family.</text>
</comment>
<dbReference type="SUPFAM" id="SSF55282">
    <property type="entry name" value="RL5-like"/>
    <property type="match status" value="1"/>
</dbReference>
<evidence type="ECO:0000256" key="1">
    <source>
        <dbReference type="ARBA" id="ARBA00008553"/>
    </source>
</evidence>
<dbReference type="EMBL" id="PCTA01000003">
    <property type="protein sequence ID" value="PIP62165.1"/>
    <property type="molecule type" value="Genomic_DNA"/>
</dbReference>
<evidence type="ECO:0000256" key="3">
    <source>
        <dbReference type="ARBA" id="ARBA00023274"/>
    </source>
</evidence>
<dbReference type="GO" id="GO:0006412">
    <property type="term" value="P:translation"/>
    <property type="evidence" value="ECO:0007669"/>
    <property type="project" value="UniProtKB-UniRule"/>
</dbReference>
<dbReference type="FunFam" id="3.30.1440.10:FF:000001">
    <property type="entry name" value="50S ribosomal protein L5"/>
    <property type="match status" value="1"/>
</dbReference>
<keyword evidence="5" id="KW-0699">rRNA-binding</keyword>
<dbReference type="InterPro" id="IPR022803">
    <property type="entry name" value="Ribosomal_uL5_dom_sf"/>
</dbReference>
<dbReference type="HAMAP" id="MF_01333_B">
    <property type="entry name" value="Ribosomal_uL5_B"/>
    <property type="match status" value="1"/>
</dbReference>
<keyword evidence="2 5" id="KW-0689">Ribosomal protein</keyword>
<evidence type="ECO:0000313" key="9">
    <source>
        <dbReference type="EMBL" id="PIP62165.1"/>
    </source>
</evidence>
<dbReference type="GO" id="GO:0019843">
    <property type="term" value="F:rRNA binding"/>
    <property type="evidence" value="ECO:0007669"/>
    <property type="project" value="UniProtKB-UniRule"/>
</dbReference>
<proteinExistence type="inferred from homology"/>
<evidence type="ECO:0000259" key="7">
    <source>
        <dbReference type="Pfam" id="PF00281"/>
    </source>
</evidence>
<dbReference type="GO" id="GO:1990904">
    <property type="term" value="C:ribonucleoprotein complex"/>
    <property type="evidence" value="ECO:0007669"/>
    <property type="project" value="UniProtKB-KW"/>
</dbReference>
<keyword evidence="5" id="KW-0820">tRNA-binding</keyword>
<dbReference type="Pfam" id="PF00673">
    <property type="entry name" value="Ribosomal_L5_C"/>
    <property type="match status" value="1"/>
</dbReference>
<evidence type="ECO:0000259" key="8">
    <source>
        <dbReference type="Pfam" id="PF00673"/>
    </source>
</evidence>
<evidence type="ECO:0000256" key="2">
    <source>
        <dbReference type="ARBA" id="ARBA00022980"/>
    </source>
</evidence>
<dbReference type="Gene3D" id="3.30.1440.10">
    <property type="match status" value="1"/>
</dbReference>
<gene>
    <name evidence="5" type="primary">rplE</name>
    <name evidence="9" type="ORF">COW99_00575</name>
</gene>
<feature type="domain" description="Large ribosomal subunit protein uL5 C-terminal" evidence="8">
    <location>
        <begin position="84"/>
        <end position="176"/>
    </location>
</feature>
<dbReference type="Proteomes" id="UP000231246">
    <property type="component" value="Unassembled WGS sequence"/>
</dbReference>
<keyword evidence="3 5" id="KW-0687">Ribonucleoprotein</keyword>
<accession>A0A2H0BWV5</accession>
<organism evidence="9 10">
    <name type="scientific">Candidatus Roizmanbacteria bacterium CG22_combo_CG10-13_8_21_14_all_38_20</name>
    <dbReference type="NCBI Taxonomy" id="1974862"/>
    <lineage>
        <taxon>Bacteria</taxon>
        <taxon>Candidatus Roizmaniibacteriota</taxon>
    </lineage>
</organism>
<comment type="caution">
    <text evidence="9">The sequence shown here is derived from an EMBL/GenBank/DDBJ whole genome shotgun (WGS) entry which is preliminary data.</text>
</comment>
<dbReference type="NCBIfam" id="NF000585">
    <property type="entry name" value="PRK00010.1"/>
    <property type="match status" value="1"/>
</dbReference>
<comment type="function">
    <text evidence="5">This is 1 of the proteins that bind and probably mediate the attachment of the 5S RNA into the large ribosomal subunit, where it forms part of the central protuberance. In the 70S ribosome it contacts protein S13 of the 30S subunit (bridge B1b), connecting the 2 subunits; this bridge is implicated in subunit movement. Contacts the P site tRNA; the 5S rRNA and some of its associated proteins might help stabilize positioning of ribosome-bound tRNAs.</text>
</comment>
<dbReference type="InterPro" id="IPR031309">
    <property type="entry name" value="Ribosomal_uL5_C"/>
</dbReference>
<reference evidence="9 10" key="1">
    <citation type="submission" date="2017-09" db="EMBL/GenBank/DDBJ databases">
        <title>Depth-based differentiation of microbial function through sediment-hosted aquifers and enrichment of novel symbionts in the deep terrestrial subsurface.</title>
        <authorList>
            <person name="Probst A.J."/>
            <person name="Ladd B."/>
            <person name="Jarett J.K."/>
            <person name="Geller-Mcgrath D.E."/>
            <person name="Sieber C.M."/>
            <person name="Emerson J.B."/>
            <person name="Anantharaman K."/>
            <person name="Thomas B.C."/>
            <person name="Malmstrom R."/>
            <person name="Stieglmeier M."/>
            <person name="Klingl A."/>
            <person name="Woyke T."/>
            <person name="Ryan C.M."/>
            <person name="Banfield J.F."/>
        </authorList>
    </citation>
    <scope>NUCLEOTIDE SEQUENCE [LARGE SCALE GENOMIC DNA]</scope>
    <source>
        <strain evidence="9">CG22_combo_CG10-13_8_21_14_all_38_20</strain>
    </source>
</reference>